<dbReference type="EMBL" id="CP081864">
    <property type="protein sequence ID" value="QZN97329.1"/>
    <property type="molecule type" value="Genomic_DNA"/>
</dbReference>
<dbReference type="CDD" id="cd00093">
    <property type="entry name" value="HTH_XRE"/>
    <property type="match status" value="1"/>
</dbReference>
<dbReference type="RefSeq" id="WP_222160371.1">
    <property type="nucleotide sequence ID" value="NZ_CP081864.1"/>
</dbReference>
<accession>A0ABX9AV56</accession>
<evidence type="ECO:0000313" key="2">
    <source>
        <dbReference type="EMBL" id="QZN97329.1"/>
    </source>
</evidence>
<dbReference type="Proteomes" id="UP000825886">
    <property type="component" value="Chromosome"/>
</dbReference>
<dbReference type="InterPro" id="IPR001387">
    <property type="entry name" value="Cro/C1-type_HTH"/>
</dbReference>
<gene>
    <name evidence="2" type="ORF">K6K13_08300</name>
</gene>
<sequence length="69" mass="7334">MNAVIKRAIEIAGSQSELARRVGTGQPSISKWLKGSEISARFISSIVMATDGKISSAELLNSMAKAKNQ</sequence>
<dbReference type="InterPro" id="IPR010982">
    <property type="entry name" value="Lambda_DNA-bd_dom_sf"/>
</dbReference>
<organism evidence="2 3">
    <name type="scientific">Symbiopectobacterium purcellii</name>
    <dbReference type="NCBI Taxonomy" id="2871826"/>
    <lineage>
        <taxon>Bacteria</taxon>
        <taxon>Pseudomonadati</taxon>
        <taxon>Pseudomonadota</taxon>
        <taxon>Gammaproteobacteria</taxon>
        <taxon>Enterobacterales</taxon>
        <taxon>Enterobacteriaceae</taxon>
    </lineage>
</organism>
<dbReference type="Gene3D" id="1.10.260.40">
    <property type="entry name" value="lambda repressor-like DNA-binding domains"/>
    <property type="match status" value="1"/>
</dbReference>
<name>A0ABX9AV56_9ENTR</name>
<dbReference type="PROSITE" id="PS50943">
    <property type="entry name" value="HTH_CROC1"/>
    <property type="match status" value="1"/>
</dbReference>
<evidence type="ECO:0000259" key="1">
    <source>
        <dbReference type="PROSITE" id="PS50943"/>
    </source>
</evidence>
<dbReference type="Pfam" id="PF15943">
    <property type="entry name" value="YdaS_toxin"/>
    <property type="match status" value="1"/>
</dbReference>
<proteinExistence type="predicted"/>
<feature type="domain" description="HTH cro/C1-type" evidence="1">
    <location>
        <begin position="5"/>
        <end position="59"/>
    </location>
</feature>
<reference evidence="2 3" key="1">
    <citation type="submission" date="2021-08" db="EMBL/GenBank/DDBJ databases">
        <title>Culture and genomic analysis of Symbiopectobacterium purcellii sp. nov. gen. nov., isolated from the leafhopper Empoasca decipiens.</title>
        <authorList>
            <person name="Nadal-Jimenez P."/>
            <person name="Siozios S."/>
            <person name="Halliday N."/>
            <person name="Camara M."/>
            <person name="Hurst G.D.D."/>
        </authorList>
    </citation>
    <scope>NUCLEOTIDE SEQUENCE [LARGE SCALE GENOMIC DNA]</scope>
    <source>
        <strain evidence="2 3">SyEd1</strain>
    </source>
</reference>
<keyword evidence="3" id="KW-1185">Reference proteome</keyword>
<dbReference type="InterPro" id="IPR031856">
    <property type="entry name" value="YdaS_toxin-like"/>
</dbReference>
<dbReference type="SUPFAM" id="SSF47413">
    <property type="entry name" value="lambda repressor-like DNA-binding domains"/>
    <property type="match status" value="1"/>
</dbReference>
<evidence type="ECO:0000313" key="3">
    <source>
        <dbReference type="Proteomes" id="UP000825886"/>
    </source>
</evidence>
<protein>
    <submittedName>
        <fullName evidence="2">Helix-turn-helix domain-containing protein</fullName>
    </submittedName>
</protein>